<feature type="region of interest" description="Disordered" evidence="1">
    <location>
        <begin position="1"/>
        <end position="28"/>
    </location>
</feature>
<dbReference type="Proteomes" id="UP001274830">
    <property type="component" value="Unassembled WGS sequence"/>
</dbReference>
<feature type="compositionally biased region" description="Polar residues" evidence="1">
    <location>
        <begin position="189"/>
        <end position="221"/>
    </location>
</feature>
<evidence type="ECO:0000313" key="2">
    <source>
        <dbReference type="EMBL" id="KAK3679274.1"/>
    </source>
</evidence>
<protein>
    <submittedName>
        <fullName evidence="2">Uncharacterized protein</fullName>
    </submittedName>
</protein>
<proteinExistence type="predicted"/>
<comment type="caution">
    <text evidence="2">The sequence shown here is derived from an EMBL/GenBank/DDBJ whole genome shotgun (WGS) entry which is preliminary data.</text>
</comment>
<feature type="compositionally biased region" description="Basic residues" evidence="1">
    <location>
        <begin position="139"/>
        <end position="149"/>
    </location>
</feature>
<gene>
    <name evidence="2" type="ORF">LTR78_000835</name>
</gene>
<dbReference type="AlphaFoldDB" id="A0AAE0WWE1"/>
<feature type="compositionally biased region" description="Polar residues" evidence="1">
    <location>
        <begin position="1"/>
        <end position="26"/>
    </location>
</feature>
<keyword evidence="3" id="KW-1185">Reference proteome</keyword>
<accession>A0AAE0WWE1</accession>
<sequence length="658" mass="71051">MATSIPLQLFPSTATHPPPRTTSLRNRPQPVCVQPKEGELKGLALQITTSPKTSPRIHPSANTFKHSLFCEPPTSPDFVKRTSPFLPQRRHARRSLTRPASLMGRSPDSFQITTDLQHLNEQDELRPLPVNVDFGGGSKVHRSPSKRLRQSPVLDSPTPSITQATEHLVTDGDQLSPLPEKTRFLPASPRSSEFPTSRQGSSDLSQLNRSTDQKTSSTTHGSPPFPENRSIFPQYDSAKPLVQQNYYPTDRAYAQALPSDKISKFGNPVERPLVQRFDSAVNLVNGYEHIPYADNSDVLSLNKASDGHFPVAGRKVQIRLYQPSSQGTSLVVGLAADQPIFSLVKASPISPSQKGQDVRCWAVERLNPTTNIPQTVTQLAVDCTTTPETKCDAHITTIFPQVAAYQAVQSAANSPEAMAIATFDPAATSPEAARLAQAAIAFAQQRYGCNLTRTTRKRDSLGAVIASYNLDHPVLGTMVITVTKSYKSATSREPRAKIGIHHPSATPAAIAAENLVLAFLDFARDTCVLDLPALLALDSAYMVDTAISALFAVAAIENTMVQTEAITFAPPPKSPYAANDKASKKALAKAKKSSRWSKRSSRVIDSVSKELVGQPADVGKPVQGAVAVIGFGLKAAIYMLEAGVKVGVKVVNHLASSR</sequence>
<evidence type="ECO:0000256" key="1">
    <source>
        <dbReference type="SAM" id="MobiDB-lite"/>
    </source>
</evidence>
<dbReference type="EMBL" id="JAUTXT010000002">
    <property type="protein sequence ID" value="KAK3679274.1"/>
    <property type="molecule type" value="Genomic_DNA"/>
</dbReference>
<reference evidence="2" key="1">
    <citation type="submission" date="2023-07" db="EMBL/GenBank/DDBJ databases">
        <title>Black Yeasts Isolated from many extreme environments.</title>
        <authorList>
            <person name="Coleine C."/>
            <person name="Stajich J.E."/>
            <person name="Selbmann L."/>
        </authorList>
    </citation>
    <scope>NUCLEOTIDE SEQUENCE</scope>
    <source>
        <strain evidence="2">CCFEE 5485</strain>
    </source>
</reference>
<feature type="region of interest" description="Disordered" evidence="1">
    <location>
        <begin position="121"/>
        <end position="232"/>
    </location>
</feature>
<evidence type="ECO:0000313" key="3">
    <source>
        <dbReference type="Proteomes" id="UP001274830"/>
    </source>
</evidence>
<name>A0AAE0WWE1_9PEZI</name>
<organism evidence="2 3">
    <name type="scientific">Recurvomyces mirabilis</name>
    <dbReference type="NCBI Taxonomy" id="574656"/>
    <lineage>
        <taxon>Eukaryota</taxon>
        <taxon>Fungi</taxon>
        <taxon>Dikarya</taxon>
        <taxon>Ascomycota</taxon>
        <taxon>Pezizomycotina</taxon>
        <taxon>Dothideomycetes</taxon>
        <taxon>Dothideomycetidae</taxon>
        <taxon>Mycosphaerellales</taxon>
        <taxon>Teratosphaeriaceae</taxon>
        <taxon>Recurvomyces</taxon>
    </lineage>
</organism>